<feature type="compositionally biased region" description="Low complexity" evidence="1">
    <location>
        <begin position="852"/>
        <end position="864"/>
    </location>
</feature>
<feature type="compositionally biased region" description="Low complexity" evidence="1">
    <location>
        <begin position="179"/>
        <end position="193"/>
    </location>
</feature>
<feature type="compositionally biased region" description="Low complexity" evidence="1">
    <location>
        <begin position="751"/>
        <end position="761"/>
    </location>
</feature>
<evidence type="ECO:0000313" key="2">
    <source>
        <dbReference type="EMBL" id="KAK7470935.1"/>
    </source>
</evidence>
<feature type="compositionally biased region" description="Low complexity" evidence="1">
    <location>
        <begin position="261"/>
        <end position="271"/>
    </location>
</feature>
<feature type="compositionally biased region" description="Low complexity" evidence="1">
    <location>
        <begin position="947"/>
        <end position="963"/>
    </location>
</feature>
<feature type="compositionally biased region" description="Polar residues" evidence="1">
    <location>
        <begin position="281"/>
        <end position="293"/>
    </location>
</feature>
<feature type="compositionally biased region" description="Polar residues" evidence="1">
    <location>
        <begin position="386"/>
        <end position="409"/>
    </location>
</feature>
<feature type="compositionally biased region" description="Basic and acidic residues" evidence="1">
    <location>
        <begin position="43"/>
        <end position="53"/>
    </location>
</feature>
<keyword evidence="3" id="KW-1185">Reference proteome</keyword>
<accession>A0ABR1K4B4</accession>
<feature type="region of interest" description="Disordered" evidence="1">
    <location>
        <begin position="366"/>
        <end position="419"/>
    </location>
</feature>
<feature type="compositionally biased region" description="Polar residues" evidence="1">
    <location>
        <begin position="482"/>
        <end position="497"/>
    </location>
</feature>
<reference evidence="2 3" key="1">
    <citation type="submission" date="2024-01" db="EMBL/GenBank/DDBJ databases">
        <title>A draft genome for the cacao thread blight pathogen Marasmiellus scandens.</title>
        <authorList>
            <person name="Baruah I.K."/>
            <person name="Leung J."/>
            <person name="Bukari Y."/>
            <person name="Amoako-Attah I."/>
            <person name="Meinhardt L.W."/>
            <person name="Bailey B.A."/>
            <person name="Cohen S.P."/>
        </authorList>
    </citation>
    <scope>NUCLEOTIDE SEQUENCE [LARGE SCALE GENOMIC DNA]</scope>
    <source>
        <strain evidence="2 3">GH-19</strain>
    </source>
</reference>
<feature type="compositionally biased region" description="Basic residues" evidence="1">
    <location>
        <begin position="236"/>
        <end position="246"/>
    </location>
</feature>
<feature type="compositionally biased region" description="Low complexity" evidence="1">
    <location>
        <begin position="890"/>
        <end position="940"/>
    </location>
</feature>
<feature type="region of interest" description="Disordered" evidence="1">
    <location>
        <begin position="174"/>
        <end position="310"/>
    </location>
</feature>
<feature type="compositionally biased region" description="Low complexity" evidence="1">
    <location>
        <begin position="220"/>
        <end position="229"/>
    </location>
</feature>
<evidence type="ECO:0000256" key="1">
    <source>
        <dbReference type="SAM" id="MobiDB-lite"/>
    </source>
</evidence>
<organism evidence="2 3">
    <name type="scientific">Marasmiellus scandens</name>
    <dbReference type="NCBI Taxonomy" id="2682957"/>
    <lineage>
        <taxon>Eukaryota</taxon>
        <taxon>Fungi</taxon>
        <taxon>Dikarya</taxon>
        <taxon>Basidiomycota</taxon>
        <taxon>Agaricomycotina</taxon>
        <taxon>Agaricomycetes</taxon>
        <taxon>Agaricomycetidae</taxon>
        <taxon>Agaricales</taxon>
        <taxon>Marasmiineae</taxon>
        <taxon>Omphalotaceae</taxon>
        <taxon>Marasmiellus</taxon>
    </lineage>
</organism>
<feature type="compositionally biased region" description="Low complexity" evidence="1">
    <location>
        <begin position="21"/>
        <end position="33"/>
    </location>
</feature>
<sequence length="1043" mass="110920">MADENDILDYYSSVHHQRTLSSGSTSSEYSVSSFVEKPRRKRSEGGSDRRRIAIVDTGSPTVALVAPPDAARETYSNHIRSPSNRENSVIGPHFLTPESRSPSMKTPEVGAEKPIHDPVAGPVVDYLSYQLGFHSTAGPLPPPPRAAGAAAAKRDIEAVKQALQLPPNVQAALHRREAATTPTTTGSTFITPATPAPAPQVDGLPSSESPEPEIHIDTASSSESSHENVPSPPPKSLRHSLTKSLKRMSASLPKTPPKSPSPSNNSRSSSLDIPLRRSHSLSRTPSPSIITTNLPPPPPPRPRPRKRIKVDGLRVPAMTCYEVPKMKHANERCVAYAQKINELYVYDSGLLDWLWQVGYAKAPSSGLSPIPASPLQQLDPNPEPSYPSTFPSNAQHPRQVSTSSANSDVTFPRRPDASLATDLMVKEKDKENLVLQDPSGAPNVPYPTLPSYPQRPNKGKGGLSLFSSNSNGSGSAGGHTPPGSTRSLQLPSTTPTKTGFFASLGRKASINKRGGGSSDGHGDSVKSPKLLVKSPPHSSGEAVVNGNTISSPIAAVPIQMGTPGVRGGPRALPGRYAHGHGHSVAATPTDKDKGIGMSMTDREKRILRSQTMMVSPGSGWASDSPVSMSSSGARGVTSGPRGEPAMKRRPSLYDIPSVDHLPDSEEDVLDLTVKSDSGHTYSNTNYSALVRQKTKGPRSPHTSLVPTGPKQVVYQGHPPASASTSLNASSSSTRLRNQNQITHQHQTPNAQQHHQSLQLSLARPNSGVLSTRSSSSHSSYSAYSSTYSSYSPTKGTSPQPSPGLGHGHGHEQNLGVAGGGGLISQSQSTSSSTATATTSGTAGTQKQIAYPQSQTQGQGQSMTMALAQRSLPPSAPVSRPESQPQPQPQPQTQSLTLARAKAGASSSSSNSSSALVPRSTSTSSYPATSSSSKAMTMAMALGKPQHNSHSSHNSNSNPESSWHPEFARQVDKLHDLLPHAERYVLAGYLKRAGQDMLAIGQYLEDEKLGRVITRWEHFAIRSLSVSVFNSRWPQRQRNFDITH</sequence>
<gene>
    <name evidence="2" type="ORF">VKT23_002350</name>
</gene>
<dbReference type="EMBL" id="JBANRG010000002">
    <property type="protein sequence ID" value="KAK7470935.1"/>
    <property type="molecule type" value="Genomic_DNA"/>
</dbReference>
<proteinExistence type="predicted"/>
<feature type="compositionally biased region" description="Low complexity" evidence="1">
    <location>
        <begin position="463"/>
        <end position="473"/>
    </location>
</feature>
<feature type="region of interest" description="Disordered" evidence="1">
    <location>
        <begin position="79"/>
        <end position="110"/>
    </location>
</feature>
<feature type="compositionally biased region" description="Low complexity" evidence="1">
    <location>
        <begin position="721"/>
        <end position="737"/>
    </location>
</feature>
<name>A0ABR1K4B4_9AGAR</name>
<feature type="compositionally biased region" description="Low complexity" evidence="1">
    <location>
        <begin position="823"/>
        <end position="845"/>
    </location>
</feature>
<feature type="region of interest" description="Disordered" evidence="1">
    <location>
        <begin position="433"/>
        <end position="542"/>
    </location>
</feature>
<feature type="region of interest" description="Disordered" evidence="1">
    <location>
        <begin position="614"/>
        <end position="661"/>
    </location>
</feature>
<evidence type="ECO:0000313" key="3">
    <source>
        <dbReference type="Proteomes" id="UP001498398"/>
    </source>
</evidence>
<dbReference type="Proteomes" id="UP001498398">
    <property type="component" value="Unassembled WGS sequence"/>
</dbReference>
<feature type="region of interest" description="Disordered" evidence="1">
    <location>
        <begin position="564"/>
        <end position="596"/>
    </location>
</feature>
<feature type="compositionally biased region" description="Low complexity" evidence="1">
    <location>
        <begin position="770"/>
        <end position="797"/>
    </location>
</feature>
<comment type="caution">
    <text evidence="2">The sequence shown here is derived from an EMBL/GenBank/DDBJ whole genome shotgun (WGS) entry which is preliminary data.</text>
</comment>
<feature type="region of interest" description="Disordered" evidence="1">
    <location>
        <begin position="673"/>
        <end position="963"/>
    </location>
</feature>
<protein>
    <submittedName>
        <fullName evidence="2">Uncharacterized protein</fullName>
    </submittedName>
</protein>
<feature type="compositionally biased region" description="Polar residues" evidence="1">
    <location>
        <begin position="674"/>
        <end position="687"/>
    </location>
</feature>
<feature type="compositionally biased region" description="Polar residues" evidence="1">
    <location>
        <begin position="738"/>
        <end position="750"/>
    </location>
</feature>
<feature type="region of interest" description="Disordered" evidence="1">
    <location>
        <begin position="15"/>
        <end position="55"/>
    </location>
</feature>